<feature type="transmembrane region" description="Helical" evidence="8">
    <location>
        <begin position="370"/>
        <end position="391"/>
    </location>
</feature>
<keyword evidence="11" id="KW-1185">Reference proteome</keyword>
<comment type="function">
    <text evidence="1">Resistance to tetracycline by an active tetracycline efflux. This is an energy-dependent process that decreases the accumulation of the antibiotic in whole cells. This protein functions as a metal-tetracycline/H(+) antiporter.</text>
</comment>
<proteinExistence type="inferred from homology"/>
<feature type="transmembrane region" description="Helical" evidence="8">
    <location>
        <begin position="7"/>
        <end position="26"/>
    </location>
</feature>
<evidence type="ECO:0000313" key="11">
    <source>
        <dbReference type="Proteomes" id="UP001597135"/>
    </source>
</evidence>
<keyword evidence="5 8" id="KW-0812">Transmembrane</keyword>
<dbReference type="SUPFAM" id="SSF103473">
    <property type="entry name" value="MFS general substrate transporter"/>
    <property type="match status" value="1"/>
</dbReference>
<feature type="transmembrane region" description="Helical" evidence="8">
    <location>
        <begin position="133"/>
        <end position="155"/>
    </location>
</feature>
<dbReference type="PRINTS" id="PR01035">
    <property type="entry name" value="TCRTETA"/>
</dbReference>
<evidence type="ECO:0000256" key="6">
    <source>
        <dbReference type="ARBA" id="ARBA00022989"/>
    </source>
</evidence>
<comment type="subcellular location">
    <subcellularLocation>
        <location evidence="2">Membrane</location>
        <topology evidence="2">Multi-pass membrane protein</topology>
    </subcellularLocation>
</comment>
<keyword evidence="4" id="KW-0813">Transport</keyword>
<evidence type="ECO:0000256" key="5">
    <source>
        <dbReference type="ARBA" id="ARBA00022692"/>
    </source>
</evidence>
<evidence type="ECO:0000256" key="4">
    <source>
        <dbReference type="ARBA" id="ARBA00022448"/>
    </source>
</evidence>
<evidence type="ECO:0000256" key="8">
    <source>
        <dbReference type="SAM" id="Phobius"/>
    </source>
</evidence>
<feature type="transmembrane region" description="Helical" evidence="8">
    <location>
        <begin position="75"/>
        <end position="98"/>
    </location>
</feature>
<sequence>MRAPQAVLLGTVTIDAMGVGLMIPVLPDLLREVTGSGLAQAALWGGLLSTGFSAMQFLCGPALGALSDRYGRRPILLVSLAVMAADYLVMALAATVWWLLAARLVSGVTAATQSTASAAMSDLSPPEKKSANFGLIGAAFGMGFVLGPMLGGVLGEFGTRAPFYAAAALAALNCALGWWVLPETVTDRTRRPLEMRRLNPLGAFRALNRLEGVGQGIFTFFLLQVAFFVYPAIWAYYGTARFGWSPGMIGLSLALFGIAVAFVQGGLIRVILRVLGDRGTVIYGLVFNGVAFLALALVQSGTLAMILTPLAAFGAVTSPALQGMLARVVGDDEQGALQGLFSSAAALAAIVSPPIMTAIFAAFTRPEGPYFPGAPFLASLAILGLALALVLRRG</sequence>
<accession>A0ABW3ZI05</accession>
<comment type="similarity">
    <text evidence="3">Belongs to the major facilitator superfamily. TCR/Tet family.</text>
</comment>
<evidence type="ECO:0000313" key="10">
    <source>
        <dbReference type="EMBL" id="MFD1342318.1"/>
    </source>
</evidence>
<gene>
    <name evidence="10" type="ORF">ACFQ4E_07805</name>
</gene>
<feature type="transmembrane region" description="Helical" evidence="8">
    <location>
        <begin position="304"/>
        <end position="328"/>
    </location>
</feature>
<dbReference type="InterPro" id="IPR036259">
    <property type="entry name" value="MFS_trans_sf"/>
</dbReference>
<keyword evidence="7 8" id="KW-0472">Membrane</keyword>
<dbReference type="Proteomes" id="UP001597135">
    <property type="component" value="Unassembled WGS sequence"/>
</dbReference>
<dbReference type="InterPro" id="IPR001958">
    <property type="entry name" value="Tet-R_TetA/multi-R_MdtG-like"/>
</dbReference>
<dbReference type="Pfam" id="PF07690">
    <property type="entry name" value="MFS_1"/>
    <property type="match status" value="1"/>
</dbReference>
<feature type="transmembrane region" description="Helical" evidence="8">
    <location>
        <begin position="249"/>
        <end position="268"/>
    </location>
</feature>
<evidence type="ECO:0000259" key="9">
    <source>
        <dbReference type="PROSITE" id="PS50850"/>
    </source>
</evidence>
<dbReference type="PANTHER" id="PTHR23504">
    <property type="entry name" value="MAJOR FACILITATOR SUPERFAMILY DOMAIN-CONTAINING PROTEIN 10"/>
    <property type="match status" value="1"/>
</dbReference>
<organism evidence="10 11">
    <name type="scientific">Litorisediminicola beolgyonensis</name>
    <dbReference type="NCBI Taxonomy" id="1173614"/>
    <lineage>
        <taxon>Bacteria</taxon>
        <taxon>Pseudomonadati</taxon>
        <taxon>Pseudomonadota</taxon>
        <taxon>Alphaproteobacteria</taxon>
        <taxon>Rhodobacterales</taxon>
        <taxon>Paracoccaceae</taxon>
        <taxon>Litorisediminicola</taxon>
    </lineage>
</organism>
<dbReference type="InterPro" id="IPR011701">
    <property type="entry name" value="MFS"/>
</dbReference>
<dbReference type="PROSITE" id="PS00216">
    <property type="entry name" value="SUGAR_TRANSPORT_1"/>
    <property type="match status" value="1"/>
</dbReference>
<comment type="caution">
    <text evidence="10">The sequence shown here is derived from an EMBL/GenBank/DDBJ whole genome shotgun (WGS) entry which is preliminary data.</text>
</comment>
<evidence type="ECO:0000256" key="1">
    <source>
        <dbReference type="ARBA" id="ARBA00003279"/>
    </source>
</evidence>
<dbReference type="EMBL" id="JBHTMU010000010">
    <property type="protein sequence ID" value="MFD1342318.1"/>
    <property type="molecule type" value="Genomic_DNA"/>
</dbReference>
<evidence type="ECO:0000256" key="2">
    <source>
        <dbReference type="ARBA" id="ARBA00004141"/>
    </source>
</evidence>
<dbReference type="InterPro" id="IPR005829">
    <property type="entry name" value="Sugar_transporter_CS"/>
</dbReference>
<reference evidence="11" key="1">
    <citation type="journal article" date="2019" name="Int. J. Syst. Evol. Microbiol.">
        <title>The Global Catalogue of Microorganisms (GCM) 10K type strain sequencing project: providing services to taxonomists for standard genome sequencing and annotation.</title>
        <authorList>
            <consortium name="The Broad Institute Genomics Platform"/>
            <consortium name="The Broad Institute Genome Sequencing Center for Infectious Disease"/>
            <person name="Wu L."/>
            <person name="Ma J."/>
        </authorList>
    </citation>
    <scope>NUCLEOTIDE SEQUENCE [LARGE SCALE GENOMIC DNA]</scope>
    <source>
        <strain evidence="11">CCUG 62953</strain>
    </source>
</reference>
<evidence type="ECO:0000256" key="3">
    <source>
        <dbReference type="ARBA" id="ARBA00007520"/>
    </source>
</evidence>
<protein>
    <submittedName>
        <fullName evidence="10">MFS transporter</fullName>
    </submittedName>
</protein>
<name>A0ABW3ZI05_9RHOB</name>
<dbReference type="PROSITE" id="PS50850">
    <property type="entry name" value="MFS"/>
    <property type="match status" value="1"/>
</dbReference>
<feature type="transmembrane region" description="Helical" evidence="8">
    <location>
        <begin position="38"/>
        <end position="63"/>
    </location>
</feature>
<dbReference type="PANTHER" id="PTHR23504:SF15">
    <property type="entry name" value="MAJOR FACILITATOR SUPERFAMILY (MFS) PROFILE DOMAIN-CONTAINING PROTEIN"/>
    <property type="match status" value="1"/>
</dbReference>
<feature type="transmembrane region" description="Helical" evidence="8">
    <location>
        <begin position="161"/>
        <end position="181"/>
    </location>
</feature>
<keyword evidence="6 8" id="KW-1133">Transmembrane helix</keyword>
<feature type="domain" description="Major facilitator superfamily (MFS) profile" evidence="9">
    <location>
        <begin position="4"/>
        <end position="394"/>
    </location>
</feature>
<feature type="transmembrane region" description="Helical" evidence="8">
    <location>
        <begin position="340"/>
        <end position="364"/>
    </location>
</feature>
<evidence type="ECO:0000256" key="7">
    <source>
        <dbReference type="ARBA" id="ARBA00023136"/>
    </source>
</evidence>
<dbReference type="InterPro" id="IPR020846">
    <property type="entry name" value="MFS_dom"/>
</dbReference>
<feature type="transmembrane region" description="Helical" evidence="8">
    <location>
        <begin position="280"/>
        <end position="298"/>
    </location>
</feature>
<feature type="transmembrane region" description="Helical" evidence="8">
    <location>
        <begin position="217"/>
        <end position="237"/>
    </location>
</feature>
<dbReference type="RefSeq" id="WP_386802378.1">
    <property type="nucleotide sequence ID" value="NZ_JBHTMU010000010.1"/>
</dbReference>
<dbReference type="Gene3D" id="1.20.1250.20">
    <property type="entry name" value="MFS general substrate transporter like domains"/>
    <property type="match status" value="1"/>
</dbReference>